<dbReference type="InterPro" id="IPR003824">
    <property type="entry name" value="UppP"/>
</dbReference>
<reference evidence="15 16" key="1">
    <citation type="submission" date="2019-04" db="EMBL/GenBank/DDBJ databases">
        <title>Geobacter oryzae sp. nov., ferric-reducing bacteria isolated from paddy soil.</title>
        <authorList>
            <person name="Xu Z."/>
            <person name="Masuda Y."/>
            <person name="Itoh H."/>
            <person name="Senoo K."/>
        </authorList>
    </citation>
    <scope>NUCLEOTIDE SEQUENCE [LARGE SCALE GENOMIC DNA]</scope>
    <source>
        <strain evidence="15 16">Red111</strain>
    </source>
</reference>
<feature type="transmembrane region" description="Helical" evidence="14">
    <location>
        <begin position="102"/>
        <end position="120"/>
    </location>
</feature>
<keyword evidence="8 14" id="KW-1133">Transmembrane helix</keyword>
<comment type="caution">
    <text evidence="15">The sequence shown here is derived from an EMBL/GenBank/DDBJ whole genome shotgun (WGS) entry which is preliminary data.</text>
</comment>
<evidence type="ECO:0000256" key="8">
    <source>
        <dbReference type="ARBA" id="ARBA00022989"/>
    </source>
</evidence>
<keyword evidence="14" id="KW-0133">Cell shape</keyword>
<evidence type="ECO:0000313" key="16">
    <source>
        <dbReference type="Proteomes" id="UP000306416"/>
    </source>
</evidence>
<sequence length="254" mass="27984">MGIFDAIILGIVEGLSEFLPISSTGHLILASALLKLPQTDAHKVFEVVIQLGAMLAVVEVYRKQLFARPELLKKLCWAFLPTGTIGFLLYKLVKSFFQPSLVSYMLIAGGVAFIVIELWMKDRPATTHTLDEVSYRQAFIIGLVQCISMVPGVSRSGATIIGGLVCGLDRKDAAEFSFLLALPTMFAATCYDIYKNHSVFHMGDWQNIAVGFVVSFIFGVIGIKALLKFVTSHTFIPFGIYRIAAGIIFLVFMF</sequence>
<keyword evidence="10 14" id="KW-0046">Antibiotic resistance</keyword>
<name>A0A4S1CGS5_9BACT</name>
<evidence type="ECO:0000256" key="4">
    <source>
        <dbReference type="ARBA" id="ARBA00021581"/>
    </source>
</evidence>
<dbReference type="GO" id="GO:0071555">
    <property type="term" value="P:cell wall organization"/>
    <property type="evidence" value="ECO:0007669"/>
    <property type="project" value="UniProtKB-KW"/>
</dbReference>
<comment type="miscellaneous">
    <text evidence="14">Bacitracin is thought to be involved in the inhibition of peptidoglycan synthesis by sequestering undecaprenyl diphosphate, thereby reducing the pool of lipid carrier available.</text>
</comment>
<feature type="transmembrane region" description="Helical" evidence="14">
    <location>
        <begin position="71"/>
        <end position="90"/>
    </location>
</feature>
<dbReference type="PANTHER" id="PTHR30622">
    <property type="entry name" value="UNDECAPRENYL-DIPHOSPHATASE"/>
    <property type="match status" value="1"/>
</dbReference>
<feature type="transmembrane region" description="Helical" evidence="14">
    <location>
        <begin position="176"/>
        <end position="194"/>
    </location>
</feature>
<evidence type="ECO:0000256" key="14">
    <source>
        <dbReference type="HAMAP-Rule" id="MF_01006"/>
    </source>
</evidence>
<evidence type="ECO:0000256" key="11">
    <source>
        <dbReference type="ARBA" id="ARBA00032707"/>
    </source>
</evidence>
<comment type="subcellular location">
    <subcellularLocation>
        <location evidence="1 14">Cell membrane</location>
        <topology evidence="1 14">Multi-pass membrane protein</topology>
    </subcellularLocation>
</comment>
<keyword evidence="16" id="KW-1185">Reference proteome</keyword>
<dbReference type="RefSeq" id="WP_135869773.1">
    <property type="nucleotide sequence ID" value="NZ_SRSC01000002.1"/>
</dbReference>
<dbReference type="EC" id="3.6.1.27" evidence="3 14"/>
<evidence type="ECO:0000256" key="1">
    <source>
        <dbReference type="ARBA" id="ARBA00004651"/>
    </source>
</evidence>
<dbReference type="NCBIfam" id="TIGR00753">
    <property type="entry name" value="undec_PP_bacA"/>
    <property type="match status" value="1"/>
</dbReference>
<feature type="transmembrane region" description="Helical" evidence="14">
    <location>
        <begin position="234"/>
        <end position="253"/>
    </location>
</feature>
<proteinExistence type="inferred from homology"/>
<evidence type="ECO:0000256" key="6">
    <source>
        <dbReference type="ARBA" id="ARBA00022692"/>
    </source>
</evidence>
<dbReference type="NCBIfam" id="NF001390">
    <property type="entry name" value="PRK00281.1-4"/>
    <property type="match status" value="1"/>
</dbReference>
<dbReference type="HAMAP" id="MF_01006">
    <property type="entry name" value="Undec_diphosphatase"/>
    <property type="match status" value="1"/>
</dbReference>
<keyword evidence="6 14" id="KW-0812">Transmembrane</keyword>
<dbReference type="Proteomes" id="UP000306416">
    <property type="component" value="Unassembled WGS sequence"/>
</dbReference>
<dbReference type="EMBL" id="SRSC01000002">
    <property type="protein sequence ID" value="TGU72290.1"/>
    <property type="molecule type" value="Genomic_DNA"/>
</dbReference>
<gene>
    <name evidence="14" type="primary">uppP</name>
    <name evidence="15" type="ORF">E4633_08230</name>
</gene>
<comment type="similarity">
    <text evidence="2 14">Belongs to the UppP family.</text>
</comment>
<dbReference type="GO" id="GO:0046677">
    <property type="term" value="P:response to antibiotic"/>
    <property type="evidence" value="ECO:0007669"/>
    <property type="project" value="UniProtKB-UniRule"/>
</dbReference>
<evidence type="ECO:0000313" key="15">
    <source>
        <dbReference type="EMBL" id="TGU72290.1"/>
    </source>
</evidence>
<organism evidence="15 16">
    <name type="scientific">Geomonas terrae</name>
    <dbReference type="NCBI Taxonomy" id="2562681"/>
    <lineage>
        <taxon>Bacteria</taxon>
        <taxon>Pseudomonadati</taxon>
        <taxon>Thermodesulfobacteriota</taxon>
        <taxon>Desulfuromonadia</taxon>
        <taxon>Geobacterales</taxon>
        <taxon>Geobacteraceae</taxon>
        <taxon>Geomonas</taxon>
    </lineage>
</organism>
<evidence type="ECO:0000256" key="7">
    <source>
        <dbReference type="ARBA" id="ARBA00022801"/>
    </source>
</evidence>
<comment type="catalytic activity">
    <reaction evidence="13 14">
        <text>di-trans,octa-cis-undecaprenyl diphosphate + H2O = di-trans,octa-cis-undecaprenyl phosphate + phosphate + H(+)</text>
        <dbReference type="Rhea" id="RHEA:28094"/>
        <dbReference type="ChEBI" id="CHEBI:15377"/>
        <dbReference type="ChEBI" id="CHEBI:15378"/>
        <dbReference type="ChEBI" id="CHEBI:43474"/>
        <dbReference type="ChEBI" id="CHEBI:58405"/>
        <dbReference type="ChEBI" id="CHEBI:60392"/>
        <dbReference type="EC" id="3.6.1.27"/>
    </reaction>
</comment>
<protein>
    <recommendedName>
        <fullName evidence="4 14">Undecaprenyl-diphosphatase</fullName>
        <ecNumber evidence="3 14">3.6.1.27</ecNumber>
    </recommendedName>
    <alternativeName>
        <fullName evidence="12 14">Bacitracin resistance protein</fullName>
    </alternativeName>
    <alternativeName>
        <fullName evidence="11 14">Undecaprenyl pyrophosphate phosphatase</fullName>
    </alternativeName>
</protein>
<keyword evidence="9 14" id="KW-0472">Membrane</keyword>
<feature type="transmembrane region" description="Helical" evidence="14">
    <location>
        <begin position="206"/>
        <end position="227"/>
    </location>
</feature>
<dbReference type="GO" id="GO:0009252">
    <property type="term" value="P:peptidoglycan biosynthetic process"/>
    <property type="evidence" value="ECO:0007669"/>
    <property type="project" value="UniProtKB-KW"/>
</dbReference>
<evidence type="ECO:0000256" key="12">
    <source>
        <dbReference type="ARBA" id="ARBA00032932"/>
    </source>
</evidence>
<keyword evidence="14" id="KW-0961">Cell wall biogenesis/degradation</keyword>
<dbReference type="GO" id="GO:0005886">
    <property type="term" value="C:plasma membrane"/>
    <property type="evidence" value="ECO:0007669"/>
    <property type="project" value="UniProtKB-SubCell"/>
</dbReference>
<evidence type="ECO:0000256" key="13">
    <source>
        <dbReference type="ARBA" id="ARBA00047594"/>
    </source>
</evidence>
<dbReference type="AlphaFoldDB" id="A0A4S1CGS5"/>
<evidence type="ECO:0000256" key="10">
    <source>
        <dbReference type="ARBA" id="ARBA00023251"/>
    </source>
</evidence>
<accession>A0A4S1CGS5</accession>
<dbReference type="GO" id="GO:0050380">
    <property type="term" value="F:undecaprenyl-diphosphatase activity"/>
    <property type="evidence" value="ECO:0007669"/>
    <property type="project" value="UniProtKB-UniRule"/>
</dbReference>
<keyword evidence="7 14" id="KW-0378">Hydrolase</keyword>
<keyword evidence="5 14" id="KW-1003">Cell membrane</keyword>
<dbReference type="Pfam" id="PF02673">
    <property type="entry name" value="BacA"/>
    <property type="match status" value="1"/>
</dbReference>
<comment type="function">
    <text evidence="14">Catalyzes the dephosphorylation of undecaprenyl diphosphate (UPP). Confers resistance to bacitracin.</text>
</comment>
<evidence type="ECO:0000256" key="3">
    <source>
        <dbReference type="ARBA" id="ARBA00012374"/>
    </source>
</evidence>
<evidence type="ECO:0000256" key="9">
    <source>
        <dbReference type="ARBA" id="ARBA00023136"/>
    </source>
</evidence>
<keyword evidence="14" id="KW-0573">Peptidoglycan synthesis</keyword>
<dbReference type="NCBIfam" id="NF001389">
    <property type="entry name" value="PRK00281.1-2"/>
    <property type="match status" value="1"/>
</dbReference>
<evidence type="ECO:0000256" key="2">
    <source>
        <dbReference type="ARBA" id="ARBA00010621"/>
    </source>
</evidence>
<dbReference type="GO" id="GO:0008360">
    <property type="term" value="P:regulation of cell shape"/>
    <property type="evidence" value="ECO:0007669"/>
    <property type="project" value="UniProtKB-KW"/>
</dbReference>
<dbReference type="PANTHER" id="PTHR30622:SF3">
    <property type="entry name" value="UNDECAPRENYL-DIPHOSPHATASE"/>
    <property type="match status" value="1"/>
</dbReference>
<evidence type="ECO:0000256" key="5">
    <source>
        <dbReference type="ARBA" id="ARBA00022475"/>
    </source>
</evidence>